<evidence type="ECO:0000313" key="7">
    <source>
        <dbReference type="Proteomes" id="UP001242480"/>
    </source>
</evidence>
<sequence length="193" mass="20200">MRDGSKTRARIEAEALRLFAEKGIDATSVRDIAAAVGVAEGALYRHFPGKEALVRSLFLTGYADLATRIHAAGEAGRPIAETTGAVVDLFCALFDDDRPLFSLLLLTQHAHLAEVPAEPRRNVVEAVKRIFAAAIARGDLPAQDADQLTAMALGIVGQAATFTIYGRLAGRLGGRAAALSRAVLAAARSAAPG</sequence>
<dbReference type="InterPro" id="IPR001647">
    <property type="entry name" value="HTH_TetR"/>
</dbReference>
<evidence type="ECO:0000256" key="1">
    <source>
        <dbReference type="ARBA" id="ARBA00023015"/>
    </source>
</evidence>
<reference evidence="6 7" key="1">
    <citation type="submission" date="2023-07" db="EMBL/GenBank/DDBJ databases">
        <title>Genomic Encyclopedia of Type Strains, Phase IV (KMG-IV): sequencing the most valuable type-strain genomes for metagenomic binning, comparative biology and taxonomic classification.</title>
        <authorList>
            <person name="Goeker M."/>
        </authorList>
    </citation>
    <scope>NUCLEOTIDE SEQUENCE [LARGE SCALE GENOMIC DNA]</scope>
    <source>
        <strain evidence="6 7">DSM 19619</strain>
    </source>
</reference>
<feature type="domain" description="HTH tetR-type" evidence="5">
    <location>
        <begin position="5"/>
        <end position="65"/>
    </location>
</feature>
<proteinExistence type="predicted"/>
<protein>
    <submittedName>
        <fullName evidence="6">AcrR family transcriptional regulator</fullName>
    </submittedName>
</protein>
<accession>A0ABU0J9A2</accession>
<evidence type="ECO:0000256" key="2">
    <source>
        <dbReference type="ARBA" id="ARBA00023125"/>
    </source>
</evidence>
<comment type="caution">
    <text evidence="6">The sequence shown here is derived from an EMBL/GenBank/DDBJ whole genome shotgun (WGS) entry which is preliminary data.</text>
</comment>
<dbReference type="RefSeq" id="WP_307272741.1">
    <property type="nucleotide sequence ID" value="NZ_JAUSVX010000004.1"/>
</dbReference>
<dbReference type="InterPro" id="IPR036271">
    <property type="entry name" value="Tet_transcr_reg_TetR-rel_C_sf"/>
</dbReference>
<dbReference type="Pfam" id="PF00440">
    <property type="entry name" value="TetR_N"/>
    <property type="match status" value="1"/>
</dbReference>
<dbReference type="EMBL" id="JAUSVX010000004">
    <property type="protein sequence ID" value="MDQ0469742.1"/>
    <property type="molecule type" value="Genomic_DNA"/>
</dbReference>
<dbReference type="PROSITE" id="PS01081">
    <property type="entry name" value="HTH_TETR_1"/>
    <property type="match status" value="1"/>
</dbReference>
<feature type="DNA-binding region" description="H-T-H motif" evidence="4">
    <location>
        <begin position="28"/>
        <end position="47"/>
    </location>
</feature>
<dbReference type="Proteomes" id="UP001242480">
    <property type="component" value="Unassembled WGS sequence"/>
</dbReference>
<dbReference type="InterPro" id="IPR050109">
    <property type="entry name" value="HTH-type_TetR-like_transc_reg"/>
</dbReference>
<evidence type="ECO:0000313" key="6">
    <source>
        <dbReference type="EMBL" id="MDQ0469742.1"/>
    </source>
</evidence>
<keyword evidence="3" id="KW-0804">Transcription</keyword>
<dbReference type="SUPFAM" id="SSF46689">
    <property type="entry name" value="Homeodomain-like"/>
    <property type="match status" value="1"/>
</dbReference>
<organism evidence="6 7">
    <name type="scientific">Labrys wisconsinensis</name>
    <dbReference type="NCBI Taxonomy" id="425677"/>
    <lineage>
        <taxon>Bacteria</taxon>
        <taxon>Pseudomonadati</taxon>
        <taxon>Pseudomonadota</taxon>
        <taxon>Alphaproteobacteria</taxon>
        <taxon>Hyphomicrobiales</taxon>
        <taxon>Xanthobacteraceae</taxon>
        <taxon>Labrys</taxon>
    </lineage>
</organism>
<dbReference type="PROSITE" id="PS50977">
    <property type="entry name" value="HTH_TETR_2"/>
    <property type="match status" value="1"/>
</dbReference>
<dbReference type="PANTHER" id="PTHR30055">
    <property type="entry name" value="HTH-TYPE TRANSCRIPTIONAL REGULATOR RUTR"/>
    <property type="match status" value="1"/>
</dbReference>
<name>A0ABU0J9A2_9HYPH</name>
<dbReference type="Gene3D" id="1.10.357.10">
    <property type="entry name" value="Tetracycline Repressor, domain 2"/>
    <property type="match status" value="1"/>
</dbReference>
<keyword evidence="2 4" id="KW-0238">DNA-binding</keyword>
<keyword evidence="1" id="KW-0805">Transcription regulation</keyword>
<dbReference type="InterPro" id="IPR009057">
    <property type="entry name" value="Homeodomain-like_sf"/>
</dbReference>
<gene>
    <name evidence="6" type="ORF">QO011_002758</name>
</gene>
<dbReference type="PRINTS" id="PR00455">
    <property type="entry name" value="HTHTETR"/>
</dbReference>
<dbReference type="PANTHER" id="PTHR30055:SF234">
    <property type="entry name" value="HTH-TYPE TRANSCRIPTIONAL REGULATOR BETI"/>
    <property type="match status" value="1"/>
</dbReference>
<dbReference type="InterPro" id="IPR023772">
    <property type="entry name" value="DNA-bd_HTH_TetR-type_CS"/>
</dbReference>
<evidence type="ECO:0000259" key="5">
    <source>
        <dbReference type="PROSITE" id="PS50977"/>
    </source>
</evidence>
<evidence type="ECO:0000256" key="4">
    <source>
        <dbReference type="PROSITE-ProRule" id="PRU00335"/>
    </source>
</evidence>
<keyword evidence="7" id="KW-1185">Reference proteome</keyword>
<evidence type="ECO:0000256" key="3">
    <source>
        <dbReference type="ARBA" id="ARBA00023163"/>
    </source>
</evidence>
<dbReference type="SUPFAM" id="SSF48498">
    <property type="entry name" value="Tetracyclin repressor-like, C-terminal domain"/>
    <property type="match status" value="1"/>
</dbReference>